<dbReference type="SUPFAM" id="SSF52540">
    <property type="entry name" value="P-loop containing nucleoside triphosphate hydrolases"/>
    <property type="match status" value="1"/>
</dbReference>
<evidence type="ECO:0000313" key="1">
    <source>
        <dbReference type="EMBL" id="EZA55036.1"/>
    </source>
</evidence>
<keyword evidence="2" id="KW-1185">Reference proteome</keyword>
<protein>
    <submittedName>
        <fullName evidence="1">tRNA dimethylallyltransferase</fullName>
    </submittedName>
</protein>
<dbReference type="Pfam" id="PF01745">
    <property type="entry name" value="IPT"/>
    <property type="match status" value="1"/>
</dbReference>
<name>A0A026WH92_OOCBI</name>
<sequence>MGSERGACAQCRVTMVDQNEIEMSRVPILVILGSTGCGKSRLSIELARRFSGEIISADSMQICIIKLRVIILCTCRNIFITCQLPLIVMTANVLIEIFLFRKSMQCVCEFPLSQPRDLCQKFKRRGLARGVAISAGIVLPHDDRIPWRHISRNQTSREGARFRSLRSPDKTYMNTSMYEVSE</sequence>
<evidence type="ECO:0000313" key="2">
    <source>
        <dbReference type="Proteomes" id="UP000053097"/>
    </source>
</evidence>
<accession>A0A026WH92</accession>
<dbReference type="InterPro" id="IPR027417">
    <property type="entry name" value="P-loop_NTPase"/>
</dbReference>
<dbReference type="OrthoDB" id="775260at2759"/>
<dbReference type="Proteomes" id="UP000053097">
    <property type="component" value="Unassembled WGS sequence"/>
</dbReference>
<dbReference type="STRING" id="2015173.A0A026WH92"/>
<organism evidence="1 2">
    <name type="scientific">Ooceraea biroi</name>
    <name type="common">Clonal raider ant</name>
    <name type="synonym">Cerapachys biroi</name>
    <dbReference type="NCBI Taxonomy" id="2015173"/>
    <lineage>
        <taxon>Eukaryota</taxon>
        <taxon>Metazoa</taxon>
        <taxon>Ecdysozoa</taxon>
        <taxon>Arthropoda</taxon>
        <taxon>Hexapoda</taxon>
        <taxon>Insecta</taxon>
        <taxon>Pterygota</taxon>
        <taxon>Neoptera</taxon>
        <taxon>Endopterygota</taxon>
        <taxon>Hymenoptera</taxon>
        <taxon>Apocrita</taxon>
        <taxon>Aculeata</taxon>
        <taxon>Formicoidea</taxon>
        <taxon>Formicidae</taxon>
        <taxon>Dorylinae</taxon>
        <taxon>Ooceraea</taxon>
    </lineage>
</organism>
<dbReference type="GO" id="GO:0016740">
    <property type="term" value="F:transferase activity"/>
    <property type="evidence" value="ECO:0007669"/>
    <property type="project" value="UniProtKB-KW"/>
</dbReference>
<dbReference type="Gene3D" id="3.40.50.300">
    <property type="entry name" value="P-loop containing nucleotide triphosphate hydrolases"/>
    <property type="match status" value="1"/>
</dbReference>
<gene>
    <name evidence="1" type="ORF">X777_04501</name>
</gene>
<proteinExistence type="predicted"/>
<keyword evidence="1" id="KW-0808">Transferase</keyword>
<dbReference type="AlphaFoldDB" id="A0A026WH92"/>
<dbReference type="EMBL" id="KK107231">
    <property type="protein sequence ID" value="EZA55036.1"/>
    <property type="molecule type" value="Genomic_DNA"/>
</dbReference>
<reference evidence="1 2" key="1">
    <citation type="journal article" date="2014" name="Curr. Biol.">
        <title>The genome of the clonal raider ant Cerapachys biroi.</title>
        <authorList>
            <person name="Oxley P.R."/>
            <person name="Ji L."/>
            <person name="Fetter-Pruneda I."/>
            <person name="McKenzie S.K."/>
            <person name="Li C."/>
            <person name="Hu H."/>
            <person name="Zhang G."/>
            <person name="Kronauer D.J."/>
        </authorList>
    </citation>
    <scope>NUCLEOTIDE SEQUENCE [LARGE SCALE GENOMIC DNA]</scope>
</reference>